<dbReference type="Proteomes" id="UP000028623">
    <property type="component" value="Unassembled WGS sequence"/>
</dbReference>
<name>A0A085BJG0_9FLAO</name>
<dbReference type="eggNOG" id="ENOG502ZTYQ">
    <property type="taxonomic scope" value="Bacteria"/>
</dbReference>
<comment type="caution">
    <text evidence="1">The sequence shown here is derived from an EMBL/GenBank/DDBJ whole genome shotgun (WGS) entry which is preliminary data.</text>
</comment>
<dbReference type="STRING" id="421072.SAMN04488097_3115"/>
<dbReference type="AlphaFoldDB" id="A0A085BJG0"/>
<dbReference type="RefSeq" id="WP_034974572.1">
    <property type="nucleotide sequence ID" value="NZ_FOFI01000004.1"/>
</dbReference>
<keyword evidence="2" id="KW-1185">Reference proteome</keyword>
<protein>
    <recommendedName>
        <fullName evidence="3">HEPN domain-containing protein</fullName>
    </recommendedName>
</protein>
<evidence type="ECO:0000313" key="2">
    <source>
        <dbReference type="Proteomes" id="UP000028623"/>
    </source>
</evidence>
<organism evidence="1 2">
    <name type="scientific">Epilithonimonas lactis</name>
    <dbReference type="NCBI Taxonomy" id="421072"/>
    <lineage>
        <taxon>Bacteria</taxon>
        <taxon>Pseudomonadati</taxon>
        <taxon>Bacteroidota</taxon>
        <taxon>Flavobacteriia</taxon>
        <taxon>Flavobacteriales</taxon>
        <taxon>Weeksellaceae</taxon>
        <taxon>Chryseobacterium group</taxon>
        <taxon>Epilithonimonas</taxon>
    </lineage>
</organism>
<sequence length="162" mass="18765">MSSISESIQILNQAERFKNSADLLFANVHNDVNSYFIPAQVLAALSIELHIKALALFENGTYSRGHDIFAIYKKLSAKTQLDIKEMMEKKIIQFDLETSNQRIELEKISGVEISKDLDKILQDISLIFVNIRYIFDKQKPISFYYIDLVRIVLEDFCQKIKL</sequence>
<accession>A0A085BJG0</accession>
<reference evidence="1 2" key="1">
    <citation type="submission" date="2014-07" db="EMBL/GenBank/DDBJ databases">
        <title>Epilithonimonas lactis LMG 22401 Genome.</title>
        <authorList>
            <person name="Pipes S.E."/>
            <person name="Stropko S.J."/>
        </authorList>
    </citation>
    <scope>NUCLEOTIDE SEQUENCE [LARGE SCALE GENOMIC DNA]</scope>
    <source>
        <strain evidence="1 2">LMG 24401</strain>
    </source>
</reference>
<dbReference type="OrthoDB" id="2082028at2"/>
<evidence type="ECO:0000313" key="1">
    <source>
        <dbReference type="EMBL" id="KFC22605.1"/>
    </source>
</evidence>
<gene>
    <name evidence="1" type="ORF">IO89_06000</name>
</gene>
<dbReference type="EMBL" id="JPLY01000002">
    <property type="protein sequence ID" value="KFC22605.1"/>
    <property type="molecule type" value="Genomic_DNA"/>
</dbReference>
<evidence type="ECO:0008006" key="3">
    <source>
        <dbReference type="Google" id="ProtNLM"/>
    </source>
</evidence>
<proteinExistence type="predicted"/>